<name>A0A021VXD2_9CELL</name>
<dbReference type="RefSeq" id="WP_034222740.1">
    <property type="nucleotide sequence ID" value="NZ_AXCW01000022.1"/>
</dbReference>
<dbReference type="Proteomes" id="UP000019753">
    <property type="component" value="Unassembled WGS sequence"/>
</dbReference>
<dbReference type="AlphaFoldDB" id="A0A021VXD2"/>
<dbReference type="EMBL" id="AXCW01000022">
    <property type="protein sequence ID" value="EYR64685.1"/>
    <property type="molecule type" value="Genomic_DNA"/>
</dbReference>
<keyword evidence="2" id="KW-1185">Reference proteome</keyword>
<protein>
    <submittedName>
        <fullName evidence="1">Uncharacterized protein</fullName>
    </submittedName>
</protein>
<proteinExistence type="predicted"/>
<evidence type="ECO:0000313" key="2">
    <source>
        <dbReference type="Proteomes" id="UP000019753"/>
    </source>
</evidence>
<organism evidence="1 2">
    <name type="scientific">Actinotalea ferrariae CF5-4</name>
    <dbReference type="NCBI Taxonomy" id="948458"/>
    <lineage>
        <taxon>Bacteria</taxon>
        <taxon>Bacillati</taxon>
        <taxon>Actinomycetota</taxon>
        <taxon>Actinomycetes</taxon>
        <taxon>Micrococcales</taxon>
        <taxon>Cellulomonadaceae</taxon>
        <taxon>Actinotalea</taxon>
    </lineage>
</organism>
<evidence type="ECO:0000313" key="1">
    <source>
        <dbReference type="EMBL" id="EYR64685.1"/>
    </source>
</evidence>
<gene>
    <name evidence="1" type="ORF">N866_07245</name>
</gene>
<comment type="caution">
    <text evidence="1">The sequence shown here is derived from an EMBL/GenBank/DDBJ whole genome shotgun (WGS) entry which is preliminary data.</text>
</comment>
<reference evidence="1 2" key="1">
    <citation type="submission" date="2014-01" db="EMBL/GenBank/DDBJ databases">
        <title>Actinotalea ferrariae CF5-4.</title>
        <authorList>
            <person name="Chen F."/>
            <person name="Li Y."/>
            <person name="Wang G."/>
        </authorList>
    </citation>
    <scope>NUCLEOTIDE SEQUENCE [LARGE SCALE GENOMIC DNA]</scope>
    <source>
        <strain evidence="1 2">CF5-4</strain>
    </source>
</reference>
<accession>A0A021VXD2</accession>
<sequence>MPEYLFTHMTALDETGEGPARQAEGQVYEVADTTFTTPLPITDPSGSPLSALTSSSMGIVPAFRAVASQPRVVWRSGPYTQDILSNDGVMAELAAAKDSAQRAADAAQLAQEQVESIVEDVVAPDLTGVVIRLVYSGGTYPSKTGPSGARYEFIGPANPETLGLMADGDNWIEVA</sequence>